<dbReference type="Pfam" id="PF18889">
    <property type="entry name" value="Beta_helix_3"/>
    <property type="match status" value="4"/>
</dbReference>
<comment type="caution">
    <text evidence="3">The sequence shown here is derived from an EMBL/GenBank/DDBJ whole genome shotgun (WGS) entry which is preliminary data.</text>
</comment>
<dbReference type="Gene3D" id="3.40.50.12090">
    <property type="match status" value="2"/>
</dbReference>
<keyword evidence="4" id="KW-1185">Reference proteome</keyword>
<dbReference type="Proteomes" id="UP001501803">
    <property type="component" value="Unassembled WGS sequence"/>
</dbReference>
<dbReference type="PANTHER" id="PTHR30032">
    <property type="entry name" value="N-ACETYLMURAMOYL-L-ALANINE AMIDASE-RELATED"/>
    <property type="match status" value="1"/>
</dbReference>
<dbReference type="InterPro" id="IPR013378">
    <property type="entry name" value="InlB-like_B-rpt"/>
</dbReference>
<evidence type="ECO:0000313" key="3">
    <source>
        <dbReference type="EMBL" id="GAA3876250.1"/>
    </source>
</evidence>
<evidence type="ECO:0000256" key="1">
    <source>
        <dbReference type="ARBA" id="ARBA00004196"/>
    </source>
</evidence>
<name>A0ABP7KFW0_9MICO</name>
<evidence type="ECO:0008006" key="5">
    <source>
        <dbReference type="Google" id="ProtNLM"/>
    </source>
</evidence>
<dbReference type="Pfam" id="PF09479">
    <property type="entry name" value="Flg_new"/>
    <property type="match status" value="7"/>
</dbReference>
<dbReference type="PANTHER" id="PTHR30032:SF8">
    <property type="entry name" value="GERMINATION-SPECIFIC N-ACETYLMURAMOYL-L-ALANINE AMIDASE"/>
    <property type="match status" value="1"/>
</dbReference>
<dbReference type="InterPro" id="IPR007253">
    <property type="entry name" value="Cell_wall-bd_2"/>
</dbReference>
<feature type="signal peptide" evidence="2">
    <location>
        <begin position="1"/>
        <end position="36"/>
    </location>
</feature>
<reference evidence="4" key="1">
    <citation type="journal article" date="2019" name="Int. J. Syst. Evol. Microbiol.">
        <title>The Global Catalogue of Microorganisms (GCM) 10K type strain sequencing project: providing services to taxonomists for standard genome sequencing and annotation.</title>
        <authorList>
            <consortium name="The Broad Institute Genomics Platform"/>
            <consortium name="The Broad Institute Genome Sequencing Center for Infectious Disease"/>
            <person name="Wu L."/>
            <person name="Ma J."/>
        </authorList>
    </citation>
    <scope>NUCLEOTIDE SEQUENCE [LARGE SCALE GENOMIC DNA]</scope>
    <source>
        <strain evidence="4">JCM 17021</strain>
    </source>
</reference>
<feature type="chain" id="PRO_5045745744" description="Cell wall-binding repeat-containing protein" evidence="2">
    <location>
        <begin position="37"/>
        <end position="1237"/>
    </location>
</feature>
<keyword evidence="2" id="KW-0732">Signal</keyword>
<evidence type="ECO:0000313" key="4">
    <source>
        <dbReference type="Proteomes" id="UP001501803"/>
    </source>
</evidence>
<organism evidence="3 4">
    <name type="scientific">Leifsonia kafniensis</name>
    <dbReference type="NCBI Taxonomy" id="475957"/>
    <lineage>
        <taxon>Bacteria</taxon>
        <taxon>Bacillati</taxon>
        <taxon>Actinomycetota</taxon>
        <taxon>Actinomycetes</taxon>
        <taxon>Micrococcales</taxon>
        <taxon>Microbacteriaceae</taxon>
        <taxon>Leifsonia</taxon>
    </lineage>
</organism>
<comment type="subcellular location">
    <subcellularLocation>
        <location evidence="1">Cell envelope</location>
    </subcellularLocation>
</comment>
<dbReference type="RefSeq" id="WP_345065283.1">
    <property type="nucleotide sequence ID" value="NZ_BAABCN010000003.1"/>
</dbReference>
<dbReference type="Gene3D" id="2.60.40.4270">
    <property type="entry name" value="Listeria-Bacteroides repeat domain"/>
    <property type="match status" value="7"/>
</dbReference>
<accession>A0ABP7KFW0</accession>
<dbReference type="InterPro" id="IPR051922">
    <property type="entry name" value="Bact_Sporulation_Assoc"/>
</dbReference>
<evidence type="ECO:0000256" key="2">
    <source>
        <dbReference type="SAM" id="SignalP"/>
    </source>
</evidence>
<proteinExistence type="predicted"/>
<protein>
    <recommendedName>
        <fullName evidence="5">Cell wall-binding repeat-containing protein</fullName>
    </recommendedName>
</protein>
<gene>
    <name evidence="3" type="ORF">GCM10022381_18630</name>
</gene>
<dbReference type="EMBL" id="BAABCN010000003">
    <property type="protein sequence ID" value="GAA3876250.1"/>
    <property type="molecule type" value="Genomic_DNA"/>
</dbReference>
<sequence>MTNARPRSRTMPFGALATATLLAAGLAIVPALPATAAPLAASVGDATQLNAALLASADNPTDITLTANITTGGIAVPPTGTVTLRLNGNTLTATGAQDRAGIAVPVGAHLTVAGPTGSSIIATGGSYGAGIGGSNGESSGTINIESGTVTATGGLRGAGIGGGQNGAGGSTAISGGSIKAVSTSVGAGIGGGLYGAAGAIVISGGTVTASGAPLNGSGVPTNDGGAGIGTGFTGLSFPKQFLTGGSVTITGGDINAAGGWYGAGIGGGTGLTPLTIDITGGTVRATGSMYAAALGGNSMDPGATTTIGAGAEVYATSHALGTAIGAGKDALNQAPLATPLAFGSLSNAGTLRIPTDSLAIPAGVLVTNTGILQGAGTILNRGVLVTSGTMRGGGATGNLGIILNTGSYERPASLSPLPSLTFNRNDGSTPASIMQVFASSLDVATTDPQSGPILNGVIQAPTRTGYTFNGWFTAASGGTQWDPATALAGTTTVYAQWTINNYAVTFDHHNGAPDTSTTADHGTTLSAPPVPTRADYTFNGWFTAATDGTKWNFATDTITGATTLHAQWTINTYTVTFNSHDGSPITDGTATHNGLVIEPTTPPTRTGYTFDGWFTAATDGTKWNFTTDTITGATTLHAQWTINTYTVTFNSHDGSPISDGTATHNGLVIEPTTAPTRTGYTFNGWFTQATDGTAWNFATDTITGATTLHAQWTINTYTVTFNSQGGSPVADGTATHNGLVLQPTTAPTRTGYTFNGWFTQATDGTAWNFATDTITGATTLHAQWTINTYTVTFNSQKGTAVANGTATYNGLVGEPAAAPTRTGYTFNGWTTTADGGTPWVFDTNRVTGPTTIYATWTAKPVVPVTVTMTFDAKGGSAVKPITAPKGTPFTAPKAPTRTGYTFKGWFTDAATTKAWAWKTPATANLKVDAKWTRNAATAPTVQRVAGEDRYATSIAVSQLGYPKTAPVVYVATGLSFPDALAAAPAAAKLGGPLLLTSIDNVPETVKAEIKRLKPARIVVVGGTAVISDAVLKELTALQKNTVRLWGADRFQTANAIIADAFPGTVSESWLVTGTNFPDALSAAAVAGSRKVPVMLIDGAQTSVDKATKNLFSKLKPAKITIAGGPAAVSPGIETSLKSGHTVSRLAGADRYSTSLAINANSFTNPKTVYLATGSGFADALAGAAVAGATNGPLYVIPNTCVPSEILAKITAWGSTKVVVIGGTAALTSGVENLVPCA</sequence>
<dbReference type="InterPro" id="IPR042229">
    <property type="entry name" value="Listeria/Bacterioides_rpt_sf"/>
</dbReference>
<dbReference type="NCBIfam" id="TIGR02543">
    <property type="entry name" value="List_Bact_rpt"/>
    <property type="match status" value="7"/>
</dbReference>
<dbReference type="Pfam" id="PF04122">
    <property type="entry name" value="CW_binding_2"/>
    <property type="match status" value="3"/>
</dbReference>